<dbReference type="GO" id="GO:0003677">
    <property type="term" value="F:DNA binding"/>
    <property type="evidence" value="ECO:0007669"/>
    <property type="project" value="UniProtKB-KW"/>
</dbReference>
<dbReference type="Gene3D" id="1.10.10.10">
    <property type="entry name" value="Winged helix-like DNA-binding domain superfamily/Winged helix DNA-binding domain"/>
    <property type="match status" value="1"/>
</dbReference>
<accession>A0ABD5IRC1</accession>
<dbReference type="Pfam" id="PF12840">
    <property type="entry name" value="HTH_20"/>
    <property type="match status" value="1"/>
</dbReference>
<sequence length="235" mass="27037">MDQVLKITNVLADPTRYHIYEYITKKHKEVSVQEIAEVFSIHPNVARLHLTKLEDVNMLVSETQKTGKGGRPSRLYRLSEDVIHLHFPFRDYQLLAKIAIQTMMSLGEQGKQALYETGKNFGKEMVQQRFPHDRPIAHLSFAEKVQLLKEAAEAAGFYPSFDYNETTQKIYFQIFNCPFKEIALHHPQTVCGMHHAFLRGMFEALFDNVELIELDNMANGCDSCSYRAEFASACE</sequence>
<dbReference type="Proteomes" id="UP001339962">
    <property type="component" value="Unassembled WGS sequence"/>
</dbReference>
<reference evidence="3 5" key="2">
    <citation type="submission" date="2023-03" db="EMBL/GenBank/DDBJ databases">
        <title>Bacillus Genome Sequencing.</title>
        <authorList>
            <person name="Dunlap C."/>
        </authorList>
    </citation>
    <scope>NUCLEOTIDE SEQUENCE [LARGE SCALE GENOMIC DNA]</scope>
    <source>
        <strain evidence="3 5">NRS-38</strain>
    </source>
</reference>
<dbReference type="Gene3D" id="3.30.1380.20">
    <property type="entry name" value="Trafficking protein particle complex subunit 3"/>
    <property type="match status" value="1"/>
</dbReference>
<dbReference type="RefSeq" id="WP_066145834.1">
    <property type="nucleotide sequence ID" value="NZ_JACIDF010000002.1"/>
</dbReference>
<dbReference type="CDD" id="cd00090">
    <property type="entry name" value="HTH_ARSR"/>
    <property type="match status" value="1"/>
</dbReference>
<keyword evidence="4" id="KW-1185">Reference proteome</keyword>
<evidence type="ECO:0000313" key="4">
    <source>
        <dbReference type="Proteomes" id="UP001213979"/>
    </source>
</evidence>
<dbReference type="EMBL" id="JARTLI010000004">
    <property type="protein sequence ID" value="MED5050823.1"/>
    <property type="molecule type" value="Genomic_DNA"/>
</dbReference>
<organism evidence="3 5">
    <name type="scientific">Anoxybacteroides rupiense</name>
    <dbReference type="NCBI Taxonomy" id="311460"/>
    <lineage>
        <taxon>Bacteria</taxon>
        <taxon>Bacillati</taxon>
        <taxon>Bacillota</taxon>
        <taxon>Bacilli</taxon>
        <taxon>Bacillales</taxon>
        <taxon>Anoxybacillaceae</taxon>
        <taxon>Anoxybacteroides</taxon>
    </lineage>
</organism>
<dbReference type="SUPFAM" id="SSF46785">
    <property type="entry name" value="Winged helix' DNA-binding domain"/>
    <property type="match status" value="1"/>
</dbReference>
<dbReference type="Proteomes" id="UP001213979">
    <property type="component" value="Unassembled WGS sequence"/>
</dbReference>
<keyword evidence="1" id="KW-0238">DNA-binding</keyword>
<dbReference type="AlphaFoldDB" id="A0ABD5IRC1"/>
<proteinExistence type="predicted"/>
<evidence type="ECO:0000256" key="1">
    <source>
        <dbReference type="ARBA" id="ARBA00023125"/>
    </source>
</evidence>
<dbReference type="InterPro" id="IPR011991">
    <property type="entry name" value="ArsR-like_HTH"/>
</dbReference>
<comment type="caution">
    <text evidence="3">The sequence shown here is derived from an EMBL/GenBank/DDBJ whole genome shotgun (WGS) entry which is preliminary data.</text>
</comment>
<dbReference type="InterPro" id="IPR036388">
    <property type="entry name" value="WH-like_DNA-bd_sf"/>
</dbReference>
<dbReference type="InterPro" id="IPR036390">
    <property type="entry name" value="WH_DNA-bd_sf"/>
</dbReference>
<protein>
    <submittedName>
        <fullName evidence="3">Helix-turn-helix domain-containing protein</fullName>
    </submittedName>
</protein>
<dbReference type="EMBL" id="JAQOTG010000001">
    <property type="protein sequence ID" value="MDE8562577.1"/>
    <property type="molecule type" value="Genomic_DNA"/>
</dbReference>
<evidence type="ECO:0000313" key="5">
    <source>
        <dbReference type="Proteomes" id="UP001339962"/>
    </source>
</evidence>
<gene>
    <name evidence="3" type="ORF">P9850_02925</name>
    <name evidence="2" type="ORF">PNH38_01625</name>
</gene>
<evidence type="ECO:0000313" key="2">
    <source>
        <dbReference type="EMBL" id="MDE8562577.1"/>
    </source>
</evidence>
<evidence type="ECO:0000313" key="3">
    <source>
        <dbReference type="EMBL" id="MED5050823.1"/>
    </source>
</evidence>
<reference evidence="2 4" key="1">
    <citation type="submission" date="2023-01" db="EMBL/GenBank/DDBJ databases">
        <title>Genome-based reclassification of Anoxybacillus geothermalis as a later heterotypic synonym of Anoxybacillus rupiensis.</title>
        <authorList>
            <person name="Inan Bektas K."/>
            <person name="Canakci S."/>
            <person name="Belduz A.A."/>
            <person name="Guler H.H."/>
        </authorList>
    </citation>
    <scope>NUCLEOTIDE SEQUENCE [LARGE SCALE GENOMIC DNA]</scope>
    <source>
        <strain evidence="2 4">DSM 17127</strain>
    </source>
</reference>
<name>A0ABD5IRC1_9BACL</name>